<proteinExistence type="predicted"/>
<dbReference type="EMBL" id="KZ451886">
    <property type="protein sequence ID" value="PKA66178.1"/>
    <property type="molecule type" value="Genomic_DNA"/>
</dbReference>
<feature type="compositionally biased region" description="Polar residues" evidence="1">
    <location>
        <begin position="1"/>
        <end position="30"/>
    </location>
</feature>
<reference evidence="2 3" key="1">
    <citation type="journal article" date="2017" name="Nature">
        <title>The Apostasia genome and the evolution of orchids.</title>
        <authorList>
            <person name="Zhang G.Q."/>
            <person name="Liu K.W."/>
            <person name="Li Z."/>
            <person name="Lohaus R."/>
            <person name="Hsiao Y.Y."/>
            <person name="Niu S.C."/>
            <person name="Wang J.Y."/>
            <person name="Lin Y.C."/>
            <person name="Xu Q."/>
            <person name="Chen L.J."/>
            <person name="Yoshida K."/>
            <person name="Fujiwara S."/>
            <person name="Wang Z.W."/>
            <person name="Zhang Y.Q."/>
            <person name="Mitsuda N."/>
            <person name="Wang M."/>
            <person name="Liu G.H."/>
            <person name="Pecoraro L."/>
            <person name="Huang H.X."/>
            <person name="Xiao X.J."/>
            <person name="Lin M."/>
            <person name="Wu X.Y."/>
            <person name="Wu W.L."/>
            <person name="Chen Y.Y."/>
            <person name="Chang S.B."/>
            <person name="Sakamoto S."/>
            <person name="Ohme-Takagi M."/>
            <person name="Yagi M."/>
            <person name="Zeng S.J."/>
            <person name="Shen C.Y."/>
            <person name="Yeh C.M."/>
            <person name="Luo Y.B."/>
            <person name="Tsai W.C."/>
            <person name="Van de Peer Y."/>
            <person name="Liu Z.J."/>
        </authorList>
    </citation>
    <scope>NUCLEOTIDE SEQUENCE [LARGE SCALE GENOMIC DNA]</scope>
    <source>
        <strain evidence="3">cv. Shenzhen</strain>
        <tissue evidence="2">Stem</tissue>
    </source>
</reference>
<name>A0A2I0BEH0_9ASPA</name>
<evidence type="ECO:0000256" key="1">
    <source>
        <dbReference type="SAM" id="MobiDB-lite"/>
    </source>
</evidence>
<feature type="region of interest" description="Disordered" evidence="1">
    <location>
        <begin position="1"/>
        <end position="93"/>
    </location>
</feature>
<gene>
    <name evidence="2" type="ORF">AXF42_Ash006875</name>
</gene>
<dbReference type="AlphaFoldDB" id="A0A2I0BEH0"/>
<keyword evidence="3" id="KW-1185">Reference proteome</keyword>
<dbReference type="Proteomes" id="UP000236161">
    <property type="component" value="Unassembled WGS sequence"/>
</dbReference>
<evidence type="ECO:0000313" key="3">
    <source>
        <dbReference type="Proteomes" id="UP000236161"/>
    </source>
</evidence>
<sequence length="354" mass="38403">MMDTSTGVMTPTENESTPINNSPLDGNSLHSLPGHSGEAEKDHVGPWMLVTNRRRKPQSLAGKLPTQAANNIPTKQKPVHPHKPARPQQQPAIQQYRAVGQQTTGPIAPENSQLPGLQLQNSVDLQLTAEVQERSTLGQHTTGKKLLQNKQNSPITVQNSAVLQQSAKTQQPVASVQQKPAQNLLSSKQNGLAALQNSADFIFCSVQSTGLIATTEKQQIGDTKDCIKATPAEVEAHDNKVSSIQHNNPFAVLNMSLEEEAIQASITPSVQPLLATKKKAKSPMQKLLSPNANNCKSRERRSKKHWERELANLKSSTTPAADGNLNKRRRETRGDIDMEGGSLPPSQPLSSPSQ</sequence>
<organism evidence="2 3">
    <name type="scientific">Apostasia shenzhenica</name>
    <dbReference type="NCBI Taxonomy" id="1088818"/>
    <lineage>
        <taxon>Eukaryota</taxon>
        <taxon>Viridiplantae</taxon>
        <taxon>Streptophyta</taxon>
        <taxon>Embryophyta</taxon>
        <taxon>Tracheophyta</taxon>
        <taxon>Spermatophyta</taxon>
        <taxon>Magnoliopsida</taxon>
        <taxon>Liliopsida</taxon>
        <taxon>Asparagales</taxon>
        <taxon>Orchidaceae</taxon>
        <taxon>Apostasioideae</taxon>
        <taxon>Apostasia</taxon>
    </lineage>
</organism>
<feature type="region of interest" description="Disordered" evidence="1">
    <location>
        <begin position="276"/>
        <end position="354"/>
    </location>
</feature>
<feature type="compositionally biased region" description="Low complexity" evidence="1">
    <location>
        <begin position="342"/>
        <end position="354"/>
    </location>
</feature>
<evidence type="ECO:0000313" key="2">
    <source>
        <dbReference type="EMBL" id="PKA66178.1"/>
    </source>
</evidence>
<accession>A0A2I0BEH0</accession>
<protein>
    <submittedName>
        <fullName evidence="2">Uncharacterized protein</fullName>
    </submittedName>
</protein>